<evidence type="ECO:0000256" key="1">
    <source>
        <dbReference type="SAM" id="SignalP"/>
    </source>
</evidence>
<feature type="signal peptide" evidence="1">
    <location>
        <begin position="1"/>
        <end position="23"/>
    </location>
</feature>
<evidence type="ECO:0000313" key="3">
    <source>
        <dbReference type="Proteomes" id="UP000799423"/>
    </source>
</evidence>
<proteinExistence type="predicted"/>
<dbReference type="OrthoDB" id="417125at2759"/>
<accession>A0A6A7AP88</accession>
<evidence type="ECO:0000313" key="2">
    <source>
        <dbReference type="EMBL" id="KAF2843885.1"/>
    </source>
</evidence>
<organism evidence="2 3">
    <name type="scientific">Plenodomus tracheiphilus IPT5</name>
    <dbReference type="NCBI Taxonomy" id="1408161"/>
    <lineage>
        <taxon>Eukaryota</taxon>
        <taxon>Fungi</taxon>
        <taxon>Dikarya</taxon>
        <taxon>Ascomycota</taxon>
        <taxon>Pezizomycotina</taxon>
        <taxon>Dothideomycetes</taxon>
        <taxon>Pleosporomycetidae</taxon>
        <taxon>Pleosporales</taxon>
        <taxon>Pleosporineae</taxon>
        <taxon>Leptosphaeriaceae</taxon>
        <taxon>Plenodomus</taxon>
    </lineage>
</organism>
<feature type="chain" id="PRO_5025641524" description="Secreted protein" evidence="1">
    <location>
        <begin position="24"/>
        <end position="149"/>
    </location>
</feature>
<reference evidence="2" key="1">
    <citation type="submission" date="2020-01" db="EMBL/GenBank/DDBJ databases">
        <authorList>
            <consortium name="DOE Joint Genome Institute"/>
            <person name="Haridas S."/>
            <person name="Albert R."/>
            <person name="Binder M."/>
            <person name="Bloem J."/>
            <person name="Labutti K."/>
            <person name="Salamov A."/>
            <person name="Andreopoulos B."/>
            <person name="Baker S.E."/>
            <person name="Barry K."/>
            <person name="Bills G."/>
            <person name="Bluhm B.H."/>
            <person name="Cannon C."/>
            <person name="Castanera R."/>
            <person name="Culley D.E."/>
            <person name="Daum C."/>
            <person name="Ezra D."/>
            <person name="Gonzalez J.B."/>
            <person name="Henrissat B."/>
            <person name="Kuo A."/>
            <person name="Liang C."/>
            <person name="Lipzen A."/>
            <person name="Lutzoni F."/>
            <person name="Magnuson J."/>
            <person name="Mondo S."/>
            <person name="Nolan M."/>
            <person name="Ohm R."/>
            <person name="Pangilinan J."/>
            <person name="Park H.-J."/>
            <person name="Ramirez L."/>
            <person name="Alfaro M."/>
            <person name="Sun H."/>
            <person name="Tritt A."/>
            <person name="Yoshinaga Y."/>
            <person name="Zwiers L.-H."/>
            <person name="Turgeon B.G."/>
            <person name="Goodwin S.B."/>
            <person name="Spatafora J.W."/>
            <person name="Crous P.W."/>
            <person name="Grigoriev I.V."/>
        </authorList>
    </citation>
    <scope>NUCLEOTIDE SEQUENCE</scope>
    <source>
        <strain evidence="2">IPT5</strain>
    </source>
</reference>
<name>A0A6A7AP88_9PLEO</name>
<dbReference type="EMBL" id="MU006494">
    <property type="protein sequence ID" value="KAF2843885.1"/>
    <property type="molecule type" value="Genomic_DNA"/>
</dbReference>
<dbReference type="AlphaFoldDB" id="A0A6A7AP88"/>
<sequence length="149" mass="17176">MQPLVQLSFRLYIVLLHCMSGRATRERLCEVYQCKFEGLQYSAVAMQRMVANARGAVCTRRVPKFTNQTLHDQRRSAGLTAHARADYCEPQERPWSATSRSIVALQRLRDHGSLVLVLHKPRHPTQRRLCVRPRDTRTCVSLSLESNMQ</sequence>
<keyword evidence="1" id="KW-0732">Signal</keyword>
<keyword evidence="3" id="KW-1185">Reference proteome</keyword>
<protein>
    <recommendedName>
        <fullName evidence="4">Secreted protein</fullName>
    </recommendedName>
</protein>
<dbReference type="Proteomes" id="UP000799423">
    <property type="component" value="Unassembled WGS sequence"/>
</dbReference>
<evidence type="ECO:0008006" key="4">
    <source>
        <dbReference type="Google" id="ProtNLM"/>
    </source>
</evidence>
<gene>
    <name evidence="2" type="ORF">T440DRAFT_112368</name>
</gene>